<reference evidence="2" key="1">
    <citation type="journal article" date="2014" name="Int. J. Syst. Evol. Microbiol.">
        <title>Complete genome sequence of Corynebacterium casei LMG S-19264T (=DSM 44701T), isolated from a smear-ripened cheese.</title>
        <authorList>
            <consortium name="US DOE Joint Genome Institute (JGI-PGF)"/>
            <person name="Walter F."/>
            <person name="Albersmeier A."/>
            <person name="Kalinowski J."/>
            <person name="Ruckert C."/>
        </authorList>
    </citation>
    <scope>NUCLEOTIDE SEQUENCE</scope>
    <source>
        <strain evidence="2">JCM 30078</strain>
    </source>
</reference>
<dbReference type="EMBL" id="BMPO01000008">
    <property type="protein sequence ID" value="GGK04496.1"/>
    <property type="molecule type" value="Genomic_DNA"/>
</dbReference>
<dbReference type="InterPro" id="IPR000073">
    <property type="entry name" value="AB_hydrolase_1"/>
</dbReference>
<dbReference type="AlphaFoldDB" id="A0A917Q032"/>
<evidence type="ECO:0000259" key="1">
    <source>
        <dbReference type="Pfam" id="PF12697"/>
    </source>
</evidence>
<keyword evidence="3" id="KW-1185">Reference proteome</keyword>
<evidence type="ECO:0000313" key="3">
    <source>
        <dbReference type="Proteomes" id="UP000635983"/>
    </source>
</evidence>
<organism evidence="2 3">
    <name type="scientific">Pseudomonas matsuisoli</name>
    <dbReference type="NCBI Taxonomy" id="1515666"/>
    <lineage>
        <taxon>Bacteria</taxon>
        <taxon>Pseudomonadati</taxon>
        <taxon>Pseudomonadota</taxon>
        <taxon>Gammaproteobacteria</taxon>
        <taxon>Pseudomonadales</taxon>
        <taxon>Pseudomonadaceae</taxon>
        <taxon>Pseudomonas</taxon>
    </lineage>
</organism>
<sequence length="240" mass="25539">MTRRVVLLPGWGLGLAPLLPLADALRGYGVEVHLQPLPAFAHGTLAHHLDALAAELPADCWLMGWSLGGMLAAMLAARQDVQCQGLVTLGSNARFVAEPGWPRAMAADTFEAFRSSCLVDPATTLKRFALLCSQGAKQPRTLSRALSVDAGSDPESLRAGLDVLAHLDLRHALRVYTGPRLHVMAERDALVPADALPALEHLSGEGATVLMEAASHAFVFEQADELAELIVGRMEAHHAG</sequence>
<name>A0A917Q032_9PSED</name>
<proteinExistence type="predicted"/>
<accession>A0A917Q032</accession>
<dbReference type="Gene3D" id="3.40.50.1820">
    <property type="entry name" value="alpha/beta hydrolase"/>
    <property type="match status" value="1"/>
</dbReference>
<dbReference type="Proteomes" id="UP000635983">
    <property type="component" value="Unassembled WGS sequence"/>
</dbReference>
<gene>
    <name evidence="2" type="primary">bioH</name>
    <name evidence="2" type="ORF">GCM10009304_33130</name>
</gene>
<feature type="domain" description="AB hydrolase-1" evidence="1">
    <location>
        <begin position="5"/>
        <end position="228"/>
    </location>
</feature>
<protein>
    <submittedName>
        <fullName evidence="2">Transporter</fullName>
    </submittedName>
</protein>
<evidence type="ECO:0000313" key="2">
    <source>
        <dbReference type="EMBL" id="GGK04496.1"/>
    </source>
</evidence>
<dbReference type="Pfam" id="PF12697">
    <property type="entry name" value="Abhydrolase_6"/>
    <property type="match status" value="1"/>
</dbReference>
<reference evidence="2" key="2">
    <citation type="submission" date="2020-09" db="EMBL/GenBank/DDBJ databases">
        <authorList>
            <person name="Sun Q."/>
            <person name="Ohkuma M."/>
        </authorList>
    </citation>
    <scope>NUCLEOTIDE SEQUENCE</scope>
    <source>
        <strain evidence="2">JCM 30078</strain>
    </source>
</reference>
<dbReference type="RefSeq" id="WP_188984633.1">
    <property type="nucleotide sequence ID" value="NZ_BMPO01000008.1"/>
</dbReference>
<dbReference type="InterPro" id="IPR029058">
    <property type="entry name" value="AB_hydrolase_fold"/>
</dbReference>
<comment type="caution">
    <text evidence="2">The sequence shown here is derived from an EMBL/GenBank/DDBJ whole genome shotgun (WGS) entry which is preliminary data.</text>
</comment>
<dbReference type="SUPFAM" id="SSF53474">
    <property type="entry name" value="alpha/beta-Hydrolases"/>
    <property type="match status" value="1"/>
</dbReference>